<evidence type="ECO:0000256" key="2">
    <source>
        <dbReference type="ARBA" id="ARBA00022448"/>
    </source>
</evidence>
<reference evidence="9 10" key="1">
    <citation type="submission" date="2017-05" db="EMBL/GenBank/DDBJ databases">
        <title>Vagococcus spp. assemblies.</title>
        <authorList>
            <person name="Gulvik C.A."/>
        </authorList>
    </citation>
    <scope>NUCLEOTIDE SEQUENCE [LARGE SCALE GENOMIC DNA]</scope>
    <source>
        <strain evidence="9 10">CCUG 41755</strain>
    </source>
</reference>
<evidence type="ECO:0000259" key="8">
    <source>
        <dbReference type="PROSITE" id="PS51101"/>
    </source>
</evidence>
<dbReference type="OrthoDB" id="9788818at2"/>
<evidence type="ECO:0000256" key="7">
    <source>
        <dbReference type="ARBA" id="ARBA00022777"/>
    </source>
</evidence>
<feature type="domain" description="PTS EIIB type-4" evidence="8">
    <location>
        <begin position="1"/>
        <end position="160"/>
    </location>
</feature>
<dbReference type="Gene3D" id="3.40.35.10">
    <property type="entry name" value="Phosphotransferase system, sorbose subfamily IIB component"/>
    <property type="match status" value="1"/>
</dbReference>
<dbReference type="PROSITE" id="PS51101">
    <property type="entry name" value="PTS_EIIB_TYPE_4"/>
    <property type="match status" value="1"/>
</dbReference>
<sequence length="160" mass="17368">MAITAVRIDGRLIHGQVANLWTPSLGATRIMVVDDKVSQSDIEKSGLRMACPAGTKLSVIPVEKAAKNILDGRYDSQKVFIVVKKPDVLLELVNKGVPITAINVGNMSQTSETTHINKSINVTEKDVADFKALADKGVKLTNQMVPGDKPNDFMELLKDL</sequence>
<keyword evidence="2" id="KW-0813">Transport</keyword>
<comment type="subcellular location">
    <subcellularLocation>
        <location evidence="1">Cytoplasm</location>
    </subcellularLocation>
</comment>
<dbReference type="EMBL" id="NGJY01000003">
    <property type="protein sequence ID" value="RSU02373.1"/>
    <property type="molecule type" value="Genomic_DNA"/>
</dbReference>
<dbReference type="SUPFAM" id="SSF52728">
    <property type="entry name" value="PTS IIb component"/>
    <property type="match status" value="1"/>
</dbReference>
<dbReference type="Proteomes" id="UP000287101">
    <property type="component" value="Unassembled WGS sequence"/>
</dbReference>
<evidence type="ECO:0000256" key="6">
    <source>
        <dbReference type="ARBA" id="ARBA00022683"/>
    </source>
</evidence>
<keyword evidence="7" id="KW-0418">Kinase</keyword>
<comment type="caution">
    <text evidence="9">The sequence shown here is derived from an EMBL/GenBank/DDBJ whole genome shotgun (WGS) entry which is preliminary data.</text>
</comment>
<evidence type="ECO:0000256" key="3">
    <source>
        <dbReference type="ARBA" id="ARBA00022490"/>
    </source>
</evidence>
<keyword evidence="4" id="KW-0762">Sugar transport</keyword>
<keyword evidence="3" id="KW-0963">Cytoplasm</keyword>
<keyword evidence="10" id="KW-1185">Reference proteome</keyword>
<dbReference type="InterPro" id="IPR004720">
    <property type="entry name" value="PTS_IIB_sorbose-sp"/>
</dbReference>
<keyword evidence="5" id="KW-0808">Transferase</keyword>
<name>A0A430A671_9ENTE</name>
<dbReference type="GO" id="GO:0008982">
    <property type="term" value="F:protein-N(PI)-phosphohistidine-sugar phosphotransferase activity"/>
    <property type="evidence" value="ECO:0007669"/>
    <property type="project" value="InterPro"/>
</dbReference>
<evidence type="ECO:0000256" key="5">
    <source>
        <dbReference type="ARBA" id="ARBA00022679"/>
    </source>
</evidence>
<proteinExistence type="predicted"/>
<evidence type="ECO:0000256" key="4">
    <source>
        <dbReference type="ARBA" id="ARBA00022597"/>
    </source>
</evidence>
<dbReference type="CDD" id="cd00001">
    <property type="entry name" value="PTS_IIB_man"/>
    <property type="match status" value="1"/>
</dbReference>
<dbReference type="AlphaFoldDB" id="A0A430A671"/>
<gene>
    <name evidence="9" type="ORF">CBF31_08360</name>
</gene>
<dbReference type="GO" id="GO:0005737">
    <property type="term" value="C:cytoplasm"/>
    <property type="evidence" value="ECO:0007669"/>
    <property type="project" value="UniProtKB-SubCell"/>
</dbReference>
<evidence type="ECO:0000313" key="10">
    <source>
        <dbReference type="Proteomes" id="UP000287101"/>
    </source>
</evidence>
<accession>A0A430A671</accession>
<organism evidence="9 10">
    <name type="scientific">Vagococcus fessus</name>
    <dbReference type="NCBI Taxonomy" id="120370"/>
    <lineage>
        <taxon>Bacteria</taxon>
        <taxon>Bacillati</taxon>
        <taxon>Bacillota</taxon>
        <taxon>Bacilli</taxon>
        <taxon>Lactobacillales</taxon>
        <taxon>Enterococcaceae</taxon>
        <taxon>Vagococcus</taxon>
    </lineage>
</organism>
<dbReference type="Pfam" id="PF03830">
    <property type="entry name" value="PTSIIB_sorb"/>
    <property type="match status" value="1"/>
</dbReference>
<dbReference type="RefSeq" id="WP_126831967.1">
    <property type="nucleotide sequence ID" value="NZ_CBCRYB010000009.1"/>
</dbReference>
<evidence type="ECO:0000256" key="1">
    <source>
        <dbReference type="ARBA" id="ARBA00004496"/>
    </source>
</evidence>
<evidence type="ECO:0000313" key="9">
    <source>
        <dbReference type="EMBL" id="RSU02373.1"/>
    </source>
</evidence>
<dbReference type="GO" id="GO:0016301">
    <property type="term" value="F:kinase activity"/>
    <property type="evidence" value="ECO:0007669"/>
    <property type="project" value="UniProtKB-KW"/>
</dbReference>
<keyword evidence="6" id="KW-0598">Phosphotransferase system</keyword>
<dbReference type="InterPro" id="IPR036667">
    <property type="entry name" value="PTS_IIB_sorbose-sp_sf"/>
</dbReference>
<protein>
    <submittedName>
        <fullName evidence="9">PTS mannose transporter subunit IIAB</fullName>
    </submittedName>
</protein>
<dbReference type="GO" id="GO:0009401">
    <property type="term" value="P:phosphoenolpyruvate-dependent sugar phosphotransferase system"/>
    <property type="evidence" value="ECO:0007669"/>
    <property type="project" value="UniProtKB-KW"/>
</dbReference>